<reference evidence="1 2" key="1">
    <citation type="submission" date="2018-03" db="EMBL/GenBank/DDBJ databases">
        <title>Draft genome sequence of Rohu Carp (Labeo rohita).</title>
        <authorList>
            <person name="Das P."/>
            <person name="Kushwaha B."/>
            <person name="Joshi C.G."/>
            <person name="Kumar D."/>
            <person name="Nagpure N.S."/>
            <person name="Sahoo L."/>
            <person name="Das S.P."/>
            <person name="Bit A."/>
            <person name="Patnaik S."/>
            <person name="Meher P.K."/>
            <person name="Jayasankar P."/>
            <person name="Koringa P.G."/>
            <person name="Patel N.V."/>
            <person name="Hinsu A.T."/>
            <person name="Kumar R."/>
            <person name="Pandey M."/>
            <person name="Agarwal S."/>
            <person name="Srivastava S."/>
            <person name="Singh M."/>
            <person name="Iquebal M.A."/>
            <person name="Jaiswal S."/>
            <person name="Angadi U.B."/>
            <person name="Kumar N."/>
            <person name="Raza M."/>
            <person name="Shah T.M."/>
            <person name="Rai A."/>
            <person name="Jena J.K."/>
        </authorList>
    </citation>
    <scope>NUCLEOTIDE SEQUENCE [LARGE SCALE GENOMIC DNA]</scope>
    <source>
        <strain evidence="1">DASCIFA01</strain>
        <tissue evidence="1">Testis</tissue>
    </source>
</reference>
<accession>A0A498MPG2</accession>
<dbReference type="EMBL" id="QBIY01012611">
    <property type="protein sequence ID" value="RXN21693.1"/>
    <property type="molecule type" value="Genomic_DNA"/>
</dbReference>
<protein>
    <submittedName>
        <fullName evidence="1">Uncharacterized protein</fullName>
    </submittedName>
</protein>
<proteinExistence type="predicted"/>
<dbReference type="AlphaFoldDB" id="A0A498MPG2"/>
<evidence type="ECO:0000313" key="2">
    <source>
        <dbReference type="Proteomes" id="UP000290572"/>
    </source>
</evidence>
<dbReference type="Proteomes" id="UP000290572">
    <property type="component" value="Unassembled WGS sequence"/>
</dbReference>
<evidence type="ECO:0000313" key="1">
    <source>
        <dbReference type="EMBL" id="RXN21693.1"/>
    </source>
</evidence>
<comment type="caution">
    <text evidence="1">The sequence shown here is derived from an EMBL/GenBank/DDBJ whole genome shotgun (WGS) entry which is preliminary data.</text>
</comment>
<keyword evidence="2" id="KW-1185">Reference proteome</keyword>
<gene>
    <name evidence="1" type="ORF">ROHU_023981</name>
</gene>
<sequence length="96" mass="11405">MVLYFFVTYLNGTADLRQKIVKRKIMANKVQFDLQRNKKTKKKQIKLNSKGLRDKNTVKAVRYNSMEYLKRKFFCDQVESHSDESEKVEDEKTPAP</sequence>
<name>A0A498MPG2_LABRO</name>
<organism evidence="1 2">
    <name type="scientific">Labeo rohita</name>
    <name type="common">Indian major carp</name>
    <name type="synonym">Cyprinus rohita</name>
    <dbReference type="NCBI Taxonomy" id="84645"/>
    <lineage>
        <taxon>Eukaryota</taxon>
        <taxon>Metazoa</taxon>
        <taxon>Chordata</taxon>
        <taxon>Craniata</taxon>
        <taxon>Vertebrata</taxon>
        <taxon>Euteleostomi</taxon>
        <taxon>Actinopterygii</taxon>
        <taxon>Neopterygii</taxon>
        <taxon>Teleostei</taxon>
        <taxon>Ostariophysi</taxon>
        <taxon>Cypriniformes</taxon>
        <taxon>Cyprinidae</taxon>
        <taxon>Labeoninae</taxon>
        <taxon>Labeonini</taxon>
        <taxon>Labeo</taxon>
    </lineage>
</organism>